<dbReference type="InterPro" id="IPR052807">
    <property type="entry name" value="Mito_transl_resp_regulator"/>
</dbReference>
<dbReference type="Pfam" id="PF01926">
    <property type="entry name" value="MMR_HSR1"/>
    <property type="match status" value="1"/>
</dbReference>
<organism evidence="2 3">
    <name type="scientific">Calicophoron daubneyi</name>
    <name type="common">Rumen fluke</name>
    <name type="synonym">Paramphistomum daubneyi</name>
    <dbReference type="NCBI Taxonomy" id="300641"/>
    <lineage>
        <taxon>Eukaryota</taxon>
        <taxon>Metazoa</taxon>
        <taxon>Spiralia</taxon>
        <taxon>Lophotrochozoa</taxon>
        <taxon>Platyhelminthes</taxon>
        <taxon>Trematoda</taxon>
        <taxon>Digenea</taxon>
        <taxon>Plagiorchiida</taxon>
        <taxon>Pronocephalata</taxon>
        <taxon>Paramphistomoidea</taxon>
        <taxon>Paramphistomidae</taxon>
        <taxon>Calicophoron</taxon>
    </lineage>
</organism>
<evidence type="ECO:0000313" key="2">
    <source>
        <dbReference type="EMBL" id="CAL5134929.1"/>
    </source>
</evidence>
<comment type="caution">
    <text evidence="2">The sequence shown here is derived from an EMBL/GenBank/DDBJ whole genome shotgun (WGS) entry which is preliminary data.</text>
</comment>
<dbReference type="EMBL" id="CAXLJL010000234">
    <property type="protein sequence ID" value="CAL5134929.1"/>
    <property type="molecule type" value="Genomic_DNA"/>
</dbReference>
<dbReference type="PANTHER" id="PTHR46406">
    <property type="entry name" value="NITRIC OXIDE-ASSOCIATED PROTEIN 1"/>
    <property type="match status" value="1"/>
</dbReference>
<dbReference type="InterPro" id="IPR027417">
    <property type="entry name" value="P-loop_NTPase"/>
</dbReference>
<evidence type="ECO:0000313" key="3">
    <source>
        <dbReference type="Proteomes" id="UP001497525"/>
    </source>
</evidence>
<dbReference type="AlphaFoldDB" id="A0AAV2TFK2"/>
<dbReference type="Proteomes" id="UP001497525">
    <property type="component" value="Unassembled WGS sequence"/>
</dbReference>
<gene>
    <name evidence="2" type="ORF">CDAUBV1_LOCUS9021</name>
</gene>
<dbReference type="InterPro" id="IPR006073">
    <property type="entry name" value="GTP-bd"/>
</dbReference>
<dbReference type="SUPFAM" id="SSF52540">
    <property type="entry name" value="P-loop containing nucleoside triphosphate hydrolases"/>
    <property type="match status" value="1"/>
</dbReference>
<dbReference type="GO" id="GO:0005525">
    <property type="term" value="F:GTP binding"/>
    <property type="evidence" value="ECO:0007669"/>
    <property type="project" value="InterPro"/>
</dbReference>
<sequence length="764" mass="83560">MQISAARGFCFPNHTRFCQLASSAASGSQAKYQAYSREQYAVKRRLKRETFHPERSKIPVPFAISGYVANQVGAPVKNAPEYLRPSQGKDVSSNQTPALNSPSLGALEPCGRINLLRTYSDEDKSQPPLSVTCCGCGSHLHCSSAGEPGYIPLNEYKTLAVKAEENPLRKGHAKAPLTVVCVRCRVMRQHLHALHTTFDAARYEKLIISQIKQAADAVLIVIADMSNLPHSLVPALGDRLDTQRFILVGNKVDQLPLIGNNFLDGWKSALLAAASSHSHIPESKVLHVALVSALTGYGIPGLVDFLLSRRFPSPAPVYLIGSTNVGKSSLFNRLLLSDVCKSEAREAIHRATVSNWPGTTAGLLNFPLVLMNGAKRALREEAKAKSAKRSPGRERMMFMEQFGYRYLEATPVTITPAMSYTVLSSAVGKAQESLPDLTKIPTYSRSSSGERAVTQASDFDIERLQNRFLSHNVRYDTATWAGDRGLRVLTTLIDPRHYNEKAWCFDTPGIISPDQILNYLTPEELDAVESAKSFGVGLRDVVKGEFGSVGKLLIPRTFVVRPGLSLLLGRLARLDLLKSPGPVYFTTFSVLPVHIVETPTVHSYISERASDLGPGPDDVPVEHPNVHVGGPRGVLPPLASVLLDPLESQSSLDHSSADIVLSGAGWVSVAGLNYSNPPDHISSEPLTNDEVESNDKNECRRFPHSDYFDVDDSHFHLCAWTPGRLGIAIRRPALVPGAVKLRGRRFHLMREYRGPDVPKKVASS</sequence>
<accession>A0AAV2TFK2</accession>
<proteinExistence type="predicted"/>
<protein>
    <recommendedName>
        <fullName evidence="1">G domain-containing protein</fullName>
    </recommendedName>
</protein>
<dbReference type="PANTHER" id="PTHR46406:SF1">
    <property type="entry name" value="NITRIC OXIDE-ASSOCIATED PROTEIN 1"/>
    <property type="match status" value="1"/>
</dbReference>
<dbReference type="Gene3D" id="3.40.50.300">
    <property type="entry name" value="P-loop containing nucleotide triphosphate hydrolases"/>
    <property type="match status" value="1"/>
</dbReference>
<evidence type="ECO:0000259" key="1">
    <source>
        <dbReference type="Pfam" id="PF01926"/>
    </source>
</evidence>
<feature type="domain" description="G" evidence="1">
    <location>
        <begin position="317"/>
        <end position="362"/>
    </location>
</feature>
<reference evidence="2" key="1">
    <citation type="submission" date="2024-06" db="EMBL/GenBank/DDBJ databases">
        <authorList>
            <person name="Liu X."/>
            <person name="Lenzi L."/>
            <person name="Haldenby T S."/>
            <person name="Uol C."/>
        </authorList>
    </citation>
    <scope>NUCLEOTIDE SEQUENCE</scope>
</reference>
<name>A0AAV2TFK2_CALDB</name>